<dbReference type="FunFam" id="3.40.50.11660:FF:000006">
    <property type="entry name" value="Alpha-(1,3)-fucosyltransferase C"/>
    <property type="match status" value="1"/>
</dbReference>
<keyword evidence="10 12" id="KW-0472">Membrane</keyword>
<dbReference type="PANTHER" id="PTHR48438:SF1">
    <property type="entry name" value="ALPHA-(1,3)-FUCOSYLTRANSFERASE C-RELATED"/>
    <property type="match status" value="1"/>
</dbReference>
<feature type="transmembrane region" description="Helical" evidence="12">
    <location>
        <begin position="12"/>
        <end position="30"/>
    </location>
</feature>
<protein>
    <recommendedName>
        <fullName evidence="12">Fucosyltransferase</fullName>
        <ecNumber evidence="12">2.4.1.-</ecNumber>
    </recommendedName>
</protein>
<feature type="domain" description="Fucosyltransferase N-terminal" evidence="14">
    <location>
        <begin position="130"/>
        <end position="222"/>
    </location>
</feature>
<dbReference type="AlphaFoldDB" id="A0AAD9R8V9"/>
<comment type="caution">
    <text evidence="15">The sequence shown here is derived from an EMBL/GenBank/DDBJ whole genome shotgun (WGS) entry which is preliminary data.</text>
</comment>
<dbReference type="SUPFAM" id="SSF53756">
    <property type="entry name" value="UDP-Glycosyltransferase/glycogen phosphorylase"/>
    <property type="match status" value="1"/>
</dbReference>
<dbReference type="EMBL" id="JARQWQ010000001">
    <property type="protein sequence ID" value="KAK2574641.1"/>
    <property type="molecule type" value="Genomic_DNA"/>
</dbReference>
<dbReference type="PANTHER" id="PTHR48438">
    <property type="entry name" value="ALPHA-(1,3)-FUCOSYLTRANSFERASE C-RELATED"/>
    <property type="match status" value="1"/>
</dbReference>
<comment type="pathway">
    <text evidence="2">Protein modification; protein glycosylation.</text>
</comment>
<evidence type="ECO:0000256" key="8">
    <source>
        <dbReference type="ARBA" id="ARBA00022989"/>
    </source>
</evidence>
<keyword evidence="6 12" id="KW-0812">Transmembrane</keyword>
<keyword evidence="11" id="KW-0325">Glycoprotein</keyword>
<dbReference type="GO" id="GO:0008417">
    <property type="term" value="F:fucosyltransferase activity"/>
    <property type="evidence" value="ECO:0007669"/>
    <property type="project" value="InterPro"/>
</dbReference>
<reference evidence="15" key="1">
    <citation type="journal article" date="2023" name="G3 (Bethesda)">
        <title>Whole genome assembly and annotation of the endangered Caribbean coral Acropora cervicornis.</title>
        <authorList>
            <person name="Selwyn J.D."/>
            <person name="Vollmer S.V."/>
        </authorList>
    </citation>
    <scope>NUCLEOTIDE SEQUENCE</scope>
    <source>
        <strain evidence="15">K2</strain>
    </source>
</reference>
<dbReference type="EC" id="2.4.1.-" evidence="12"/>
<comment type="subcellular location">
    <subcellularLocation>
        <location evidence="1">Golgi apparatus membrane</location>
        <topology evidence="1">Single-pass type II membrane protein</topology>
    </subcellularLocation>
    <subcellularLocation>
        <location evidence="12">Golgi apparatus</location>
        <location evidence="12">Golgi stack membrane</location>
        <topology evidence="12">Single-pass type II membrane protein</topology>
    </subcellularLocation>
</comment>
<dbReference type="Pfam" id="PF00852">
    <property type="entry name" value="Glyco_transf_10"/>
    <property type="match status" value="1"/>
</dbReference>
<accession>A0AAD9R8V9</accession>
<dbReference type="InterPro" id="IPR055270">
    <property type="entry name" value="Glyco_tran_10_C"/>
</dbReference>
<sequence length="441" mass="51014">MRLHPRRCIRNFALVIMFLFGTFTVTKWSGRFMKMPAKLITQEPSLVESNAADLGHAAVSLTADKHALSRNLDSTATKQYRPKQLVSSPNNPRVEIKLDRLPSRVLVLVYTFNGNEVKWVGENREECNLDTTGETFVQCPLERFEVTYDKQRFSESNLVVFHSNNMPDKGQLVSLSKSRPASQRWVYHTMESPRVTPDPGSLGELFNATWTYRSDSDFSAAYATYVALRPEQKAEAVTGDFAEGKTKLVAWMVSNCGSQLRIDFVRRMQKYIDVDAYGRCSHLLGKKLSCSKSQERRCLKPYKFYLSFENALCKDYITEKYWEHLGEENIVPVVMGGLEGDYKALGIPGSYIDVRNFKSVKELTDYLHYLDRNSTAFNEYFKWRQKYQKSPYHYPLCNFCRSYVLKPEMSRTKIYHSLSDFWVEKGKCGQEDQVIRRMLGQ</sequence>
<evidence type="ECO:0000256" key="7">
    <source>
        <dbReference type="ARBA" id="ARBA00022968"/>
    </source>
</evidence>
<evidence type="ECO:0000256" key="4">
    <source>
        <dbReference type="ARBA" id="ARBA00022676"/>
    </source>
</evidence>
<proteinExistence type="inferred from homology"/>
<reference evidence="15" key="2">
    <citation type="journal article" date="2023" name="Science">
        <title>Genomic signatures of disease resistance in endangered staghorn corals.</title>
        <authorList>
            <person name="Vollmer S.V."/>
            <person name="Selwyn J.D."/>
            <person name="Despard B.A."/>
            <person name="Roesel C.L."/>
        </authorList>
    </citation>
    <scope>NUCLEOTIDE SEQUENCE</scope>
    <source>
        <strain evidence="15">K2</strain>
    </source>
</reference>
<dbReference type="InterPro" id="IPR031481">
    <property type="entry name" value="Glyco_tran_10_N"/>
</dbReference>
<gene>
    <name evidence="15" type="ORF">P5673_000836</name>
</gene>
<evidence type="ECO:0000256" key="2">
    <source>
        <dbReference type="ARBA" id="ARBA00004922"/>
    </source>
</evidence>
<keyword evidence="5 12" id="KW-0808">Transferase</keyword>
<evidence type="ECO:0000256" key="11">
    <source>
        <dbReference type="ARBA" id="ARBA00023180"/>
    </source>
</evidence>
<evidence type="ECO:0000256" key="12">
    <source>
        <dbReference type="RuleBase" id="RU003832"/>
    </source>
</evidence>
<dbReference type="GO" id="GO:0032580">
    <property type="term" value="C:Golgi cisterna membrane"/>
    <property type="evidence" value="ECO:0007669"/>
    <property type="project" value="UniProtKB-SubCell"/>
</dbReference>
<dbReference type="InterPro" id="IPR001503">
    <property type="entry name" value="Glyco_trans_10"/>
</dbReference>
<feature type="domain" description="Fucosyltransferase C-terminal" evidence="13">
    <location>
        <begin position="243"/>
        <end position="420"/>
    </location>
</feature>
<keyword evidence="8 12" id="KW-1133">Transmembrane helix</keyword>
<organism evidence="15 16">
    <name type="scientific">Acropora cervicornis</name>
    <name type="common">Staghorn coral</name>
    <dbReference type="NCBI Taxonomy" id="6130"/>
    <lineage>
        <taxon>Eukaryota</taxon>
        <taxon>Metazoa</taxon>
        <taxon>Cnidaria</taxon>
        <taxon>Anthozoa</taxon>
        <taxon>Hexacorallia</taxon>
        <taxon>Scleractinia</taxon>
        <taxon>Astrocoeniina</taxon>
        <taxon>Acroporidae</taxon>
        <taxon>Acropora</taxon>
    </lineage>
</organism>
<dbReference type="Gene3D" id="3.40.50.11660">
    <property type="entry name" value="Glycosyl transferase family 10, C-terminal domain"/>
    <property type="match status" value="1"/>
</dbReference>
<evidence type="ECO:0000256" key="1">
    <source>
        <dbReference type="ARBA" id="ARBA00004323"/>
    </source>
</evidence>
<evidence type="ECO:0000259" key="14">
    <source>
        <dbReference type="Pfam" id="PF17039"/>
    </source>
</evidence>
<evidence type="ECO:0000256" key="5">
    <source>
        <dbReference type="ARBA" id="ARBA00022679"/>
    </source>
</evidence>
<evidence type="ECO:0000256" key="6">
    <source>
        <dbReference type="ARBA" id="ARBA00022692"/>
    </source>
</evidence>
<comment type="similarity">
    <text evidence="3 12">Belongs to the glycosyltransferase 10 family.</text>
</comment>
<dbReference type="InterPro" id="IPR038577">
    <property type="entry name" value="GT10-like_C_sf"/>
</dbReference>
<evidence type="ECO:0000256" key="3">
    <source>
        <dbReference type="ARBA" id="ARBA00008919"/>
    </source>
</evidence>
<evidence type="ECO:0000256" key="9">
    <source>
        <dbReference type="ARBA" id="ARBA00023034"/>
    </source>
</evidence>
<keyword evidence="16" id="KW-1185">Reference proteome</keyword>
<keyword evidence="7" id="KW-0735">Signal-anchor</keyword>
<evidence type="ECO:0000259" key="13">
    <source>
        <dbReference type="Pfam" id="PF00852"/>
    </source>
</evidence>
<evidence type="ECO:0000313" key="15">
    <source>
        <dbReference type="EMBL" id="KAK2574641.1"/>
    </source>
</evidence>
<evidence type="ECO:0000256" key="10">
    <source>
        <dbReference type="ARBA" id="ARBA00023136"/>
    </source>
</evidence>
<dbReference type="GO" id="GO:0000139">
    <property type="term" value="C:Golgi membrane"/>
    <property type="evidence" value="ECO:0007669"/>
    <property type="project" value="UniProtKB-SubCell"/>
</dbReference>
<name>A0AAD9R8V9_ACRCE</name>
<dbReference type="Pfam" id="PF17039">
    <property type="entry name" value="Glyco_tran_10_N"/>
    <property type="match status" value="1"/>
</dbReference>
<evidence type="ECO:0000313" key="16">
    <source>
        <dbReference type="Proteomes" id="UP001249851"/>
    </source>
</evidence>
<keyword evidence="9 12" id="KW-0333">Golgi apparatus</keyword>
<dbReference type="Proteomes" id="UP001249851">
    <property type="component" value="Unassembled WGS sequence"/>
</dbReference>
<keyword evidence="4 12" id="KW-0328">Glycosyltransferase</keyword>